<dbReference type="InterPro" id="IPR036412">
    <property type="entry name" value="HAD-like_sf"/>
</dbReference>
<protein>
    <recommendedName>
        <fullName evidence="1">BF1531-like N-terminal domain-containing protein</fullName>
    </recommendedName>
</protein>
<dbReference type="SUPFAM" id="SSF56784">
    <property type="entry name" value="HAD-like"/>
    <property type="match status" value="1"/>
</dbReference>
<dbReference type="Gene3D" id="3.40.50.1000">
    <property type="entry name" value="HAD superfamily/HAD-like"/>
    <property type="match status" value="1"/>
</dbReference>
<organism evidence="2 3">
    <name type="scientific">Paraburkholderia caffeinitolerans</name>
    <dbReference type="NCBI Taxonomy" id="1723730"/>
    <lineage>
        <taxon>Bacteria</taxon>
        <taxon>Pseudomonadati</taxon>
        <taxon>Pseudomonadota</taxon>
        <taxon>Betaproteobacteria</taxon>
        <taxon>Burkholderiales</taxon>
        <taxon>Burkholderiaceae</taxon>
        <taxon>Paraburkholderia</taxon>
    </lineage>
</organism>
<dbReference type="NCBIfam" id="TIGR01681">
    <property type="entry name" value="HAD-SF-IIIC"/>
    <property type="match status" value="1"/>
</dbReference>
<dbReference type="InterPro" id="IPR010033">
    <property type="entry name" value="HAD_SF_ppase_IIIC"/>
</dbReference>
<gene>
    <name evidence="2" type="ORF">LMG28688_00188</name>
</gene>
<keyword evidence="3" id="KW-1185">Reference proteome</keyword>
<evidence type="ECO:0000313" key="3">
    <source>
        <dbReference type="Proteomes" id="UP000494119"/>
    </source>
</evidence>
<name>A0A6J5FET0_9BURK</name>
<reference evidence="2 3" key="1">
    <citation type="submission" date="2020-04" db="EMBL/GenBank/DDBJ databases">
        <authorList>
            <person name="De Canck E."/>
        </authorList>
    </citation>
    <scope>NUCLEOTIDE SEQUENCE [LARGE SCALE GENOMIC DNA]</scope>
    <source>
        <strain evidence="2 3">LMG 28688</strain>
    </source>
</reference>
<sequence length="647" mass="70500">MSASLYLGLGWLPPAPDDFTRRCREIAASIAASNEPVGAQIAALARHALDSSQLNRLAALIETVRENGRSLEPLVPLTLGLVCNATSDTLRAALVASAARHGFALTCVGTGYNQVVQDALSPDSALNRARPEIVLLALDHRALPLQPMPGNEAASAQMIEEAAQHIDLVVRGIRQNSGAVCIVQTLARPPETLFGSLDYRTAGTWRTLCEGFNRRLADGLDGSPNLLLDVAGIAETVGLATWHDPAMWNLAKLPFSDDALPLYADHVGRVIAAWRGKSRRCLILDLDNTVWGGVIGDDGLDNIRIAEGDAVGEAHRSVQAAALALRERGVVLAVSSKNDDDVARAPFREHPEMLLREDHIAVFQANWQDKASNITAIAENLALGLESMAFLDDNPAERGLVREFTSQVCVPEVGDDPALYARTLFASGAFEATLYSDEDRARASFYQANARRVALQQQAGDLAAYLRSLDMELTFKPFDSQGRARIAQLIGKSNQFNLTTRRYSEAEVEALEHAADCLTLQVRLKDVFADNGMISVIVARLREDALEIDTWLMSCRVLGRKVEHAVLQKLCAYAQAVGARSIVGEYRPTARNRMVEQHYANFGFALRERDADGRTVWTLDPTQGPGEELPMRIVDLTTTPERALDGV</sequence>
<dbReference type="NCBIfam" id="TIGR01686">
    <property type="entry name" value="FkbH"/>
    <property type="match status" value="1"/>
</dbReference>
<dbReference type="GO" id="GO:0016788">
    <property type="term" value="F:hydrolase activity, acting on ester bonds"/>
    <property type="evidence" value="ECO:0007669"/>
    <property type="project" value="UniProtKB-ARBA"/>
</dbReference>
<dbReference type="RefSeq" id="WP_175194055.1">
    <property type="nucleotide sequence ID" value="NZ_CADIKL010000001.1"/>
</dbReference>
<feature type="domain" description="BF1531-like N-terminal" evidence="1">
    <location>
        <begin position="80"/>
        <end position="271"/>
    </location>
</feature>
<dbReference type="InterPro" id="IPR036514">
    <property type="entry name" value="SGNH_hydro_sf"/>
</dbReference>
<dbReference type="Proteomes" id="UP000494119">
    <property type="component" value="Unassembled WGS sequence"/>
</dbReference>
<dbReference type="AlphaFoldDB" id="A0A6J5FET0"/>
<evidence type="ECO:0000259" key="1">
    <source>
        <dbReference type="Pfam" id="PF21211"/>
    </source>
</evidence>
<dbReference type="Gene3D" id="3.40.50.1110">
    <property type="entry name" value="SGNH hydrolase"/>
    <property type="match status" value="1"/>
</dbReference>
<proteinExistence type="predicted"/>
<accession>A0A6J5FET0</accession>
<dbReference type="InterPro" id="IPR010037">
    <property type="entry name" value="FkbH_domain"/>
</dbReference>
<dbReference type="Pfam" id="PF21211">
    <property type="entry name" value="FkbH_N"/>
    <property type="match status" value="1"/>
</dbReference>
<dbReference type="InterPro" id="IPR049369">
    <property type="entry name" value="BF1531-like_N"/>
</dbReference>
<dbReference type="InterPro" id="IPR023214">
    <property type="entry name" value="HAD_sf"/>
</dbReference>
<evidence type="ECO:0000313" key="2">
    <source>
        <dbReference type="EMBL" id="CAB3776215.1"/>
    </source>
</evidence>
<dbReference type="EMBL" id="CADIKL010000001">
    <property type="protein sequence ID" value="CAB3776215.1"/>
    <property type="molecule type" value="Genomic_DNA"/>
</dbReference>